<dbReference type="PANTHER" id="PTHR43808:SF8">
    <property type="entry name" value="PEPTIDASE M20 DIMERISATION DOMAIN-CONTAINING PROTEIN"/>
    <property type="match status" value="1"/>
</dbReference>
<dbReference type="SUPFAM" id="SSF55031">
    <property type="entry name" value="Bacterial exopeptidase dimerisation domain"/>
    <property type="match status" value="1"/>
</dbReference>
<dbReference type="PROSITE" id="PS00759">
    <property type="entry name" value="ARGE_DAPE_CPG2_2"/>
    <property type="match status" value="1"/>
</dbReference>
<dbReference type="GO" id="GO:0046872">
    <property type="term" value="F:metal ion binding"/>
    <property type="evidence" value="ECO:0007669"/>
    <property type="project" value="UniProtKB-KW"/>
</dbReference>
<dbReference type="SUPFAM" id="SSF53187">
    <property type="entry name" value="Zn-dependent exopeptidases"/>
    <property type="match status" value="1"/>
</dbReference>
<evidence type="ECO:0000313" key="8">
    <source>
        <dbReference type="Proteomes" id="UP000181969"/>
    </source>
</evidence>
<dbReference type="Proteomes" id="UP000181969">
    <property type="component" value="Unassembled WGS sequence"/>
</dbReference>
<comment type="similarity">
    <text evidence="2">Belongs to the peptidase M20A family.</text>
</comment>
<evidence type="ECO:0000256" key="3">
    <source>
        <dbReference type="ARBA" id="ARBA00022723"/>
    </source>
</evidence>
<keyword evidence="3" id="KW-0479">Metal-binding</keyword>
<dbReference type="PANTHER" id="PTHR43808">
    <property type="entry name" value="ACETYLORNITHINE DEACETYLASE"/>
    <property type="match status" value="1"/>
</dbReference>
<evidence type="ECO:0000256" key="4">
    <source>
        <dbReference type="ARBA" id="ARBA00022801"/>
    </source>
</evidence>
<dbReference type="InterPro" id="IPR036264">
    <property type="entry name" value="Bact_exopeptidase_dim_dom"/>
</dbReference>
<dbReference type="InterPro" id="IPR050072">
    <property type="entry name" value="Peptidase_M20A"/>
</dbReference>
<dbReference type="NCBIfam" id="NF006365">
    <property type="entry name" value="PRK08588.1"/>
    <property type="match status" value="1"/>
</dbReference>
<reference evidence="7 8" key="1">
    <citation type="submission" date="2016-10" db="EMBL/GenBank/DDBJ databases">
        <authorList>
            <person name="de Groot N.N."/>
        </authorList>
    </citation>
    <scope>NUCLEOTIDE SEQUENCE [LARGE SCALE GENOMIC DNA]</scope>
    <source>
        <strain evidence="7 8">M79</strain>
    </source>
</reference>
<dbReference type="Pfam" id="PF01546">
    <property type="entry name" value="Peptidase_M20"/>
    <property type="match status" value="1"/>
</dbReference>
<comment type="cofactor">
    <cofactor evidence="1">
        <name>Zn(2+)</name>
        <dbReference type="ChEBI" id="CHEBI:29105"/>
    </cofactor>
</comment>
<dbReference type="Pfam" id="PF07687">
    <property type="entry name" value="M20_dimer"/>
    <property type="match status" value="1"/>
</dbReference>
<sequence length="404" mass="43665">MTLDAIKILQDVVQINSVNGNEEEVANYLRELLQEHDIESKIIPYSEGRASLVAEIGNGNGPVIGFDGHEDTVSLGDVSKWTHHPLSATVTEDGKMYGRGTTDMKSGLVAAVVAMINLKESGLPLNGTVRLLATVGEEKGELGAGQLAELGYADDMEALVVCEPTGGDFTTLQQMKATFPLDIPEFDGEMRLIFIGHKGSVNYKVHAKGKAAHSSMPELGKNAIEGLLKFYDKQKVYFDKLTEEDDLLGPTIPVVTLINGGEQINTVPANASMGVKIRTIPALPNEKLISDIQALIDECNREQDVELSLEVTENVAPVKSSPDSKIVKVTSEVLEEHLQQKAPQVGVSGGTDASQFVRANPNLDIVVCGPGNATAHAVDEYVLIDSFLDFIKIYEDMIQKYFAS</sequence>
<keyword evidence="4" id="KW-0378">Hydrolase</keyword>
<gene>
    <name evidence="7" type="ORF">SAMN05216438_10135</name>
</gene>
<accession>A0A1I4ELA8</accession>
<dbReference type="CDD" id="cd08659">
    <property type="entry name" value="M20_ArgE_DapE-like"/>
    <property type="match status" value="1"/>
</dbReference>
<dbReference type="GO" id="GO:0016787">
    <property type="term" value="F:hydrolase activity"/>
    <property type="evidence" value="ECO:0007669"/>
    <property type="project" value="UniProtKB-KW"/>
</dbReference>
<dbReference type="EMBL" id="FOTJ01000001">
    <property type="protein sequence ID" value="SFL05993.1"/>
    <property type="molecule type" value="Genomic_DNA"/>
</dbReference>
<protein>
    <submittedName>
        <fullName evidence="7">Succinyl-diaminopimelate desuccinylase</fullName>
    </submittedName>
</protein>
<dbReference type="RefSeq" id="WP_074749804.1">
    <property type="nucleotide sequence ID" value="NZ_FOTJ01000001.1"/>
</dbReference>
<keyword evidence="5" id="KW-0862">Zinc</keyword>
<evidence type="ECO:0000259" key="6">
    <source>
        <dbReference type="Pfam" id="PF07687"/>
    </source>
</evidence>
<dbReference type="OrthoDB" id="9792335at2"/>
<evidence type="ECO:0000256" key="1">
    <source>
        <dbReference type="ARBA" id="ARBA00001947"/>
    </source>
</evidence>
<name>A0A1I4ELA8_9LACT</name>
<evidence type="ECO:0000256" key="2">
    <source>
        <dbReference type="ARBA" id="ARBA00006247"/>
    </source>
</evidence>
<proteinExistence type="inferred from homology"/>
<dbReference type="InterPro" id="IPR001261">
    <property type="entry name" value="ArgE/DapE_CS"/>
</dbReference>
<dbReference type="PROSITE" id="PS00758">
    <property type="entry name" value="ARGE_DAPE_CPG2_1"/>
    <property type="match status" value="1"/>
</dbReference>
<dbReference type="InterPro" id="IPR011650">
    <property type="entry name" value="Peptidase_M20_dimer"/>
</dbReference>
<evidence type="ECO:0000256" key="5">
    <source>
        <dbReference type="ARBA" id="ARBA00022833"/>
    </source>
</evidence>
<dbReference type="InterPro" id="IPR002933">
    <property type="entry name" value="Peptidase_M20"/>
</dbReference>
<dbReference type="Gene3D" id="3.30.70.360">
    <property type="match status" value="1"/>
</dbReference>
<dbReference type="Gene3D" id="3.40.630.10">
    <property type="entry name" value="Zn peptidases"/>
    <property type="match status" value="1"/>
</dbReference>
<evidence type="ECO:0000313" key="7">
    <source>
        <dbReference type="EMBL" id="SFL05993.1"/>
    </source>
</evidence>
<dbReference type="AlphaFoldDB" id="A0A1I4ELA8"/>
<feature type="domain" description="Peptidase M20 dimerisation" evidence="6">
    <location>
        <begin position="195"/>
        <end position="299"/>
    </location>
</feature>
<organism evidence="7 8">
    <name type="scientific">Lactococcus garvieae</name>
    <dbReference type="NCBI Taxonomy" id="1363"/>
    <lineage>
        <taxon>Bacteria</taxon>
        <taxon>Bacillati</taxon>
        <taxon>Bacillota</taxon>
        <taxon>Bacilli</taxon>
        <taxon>Lactobacillales</taxon>
        <taxon>Streptococcaceae</taxon>
        <taxon>Lactococcus</taxon>
    </lineage>
</organism>